<dbReference type="SUPFAM" id="SSF53756">
    <property type="entry name" value="UDP-Glycosyltransferase/glycogen phosphorylase"/>
    <property type="match status" value="1"/>
</dbReference>
<dbReference type="InterPro" id="IPR050426">
    <property type="entry name" value="Glycosyltransferase_28"/>
</dbReference>
<organism evidence="2 3">
    <name type="scientific">Nocardioides panacisoli</name>
    <dbReference type="NCBI Taxonomy" id="627624"/>
    <lineage>
        <taxon>Bacteria</taxon>
        <taxon>Bacillati</taxon>
        <taxon>Actinomycetota</taxon>
        <taxon>Actinomycetes</taxon>
        <taxon>Propionibacteriales</taxon>
        <taxon>Nocardioidaceae</taxon>
        <taxon>Nocardioides</taxon>
    </lineage>
</organism>
<dbReference type="RefSeq" id="WP_344776641.1">
    <property type="nucleotide sequence ID" value="NZ_BAABAH010000011.1"/>
</dbReference>
<dbReference type="CDD" id="cd03784">
    <property type="entry name" value="GT1_Gtf-like"/>
    <property type="match status" value="1"/>
</dbReference>
<evidence type="ECO:0000313" key="2">
    <source>
        <dbReference type="EMBL" id="GAA3825802.1"/>
    </source>
</evidence>
<evidence type="ECO:0000259" key="1">
    <source>
        <dbReference type="Pfam" id="PF06722"/>
    </source>
</evidence>
<evidence type="ECO:0000313" key="3">
    <source>
        <dbReference type="Proteomes" id="UP001501821"/>
    </source>
</evidence>
<dbReference type="PANTHER" id="PTHR48050:SF13">
    <property type="entry name" value="STEROL 3-BETA-GLUCOSYLTRANSFERASE UGT80A2"/>
    <property type="match status" value="1"/>
</dbReference>
<dbReference type="Proteomes" id="UP001501821">
    <property type="component" value="Unassembled WGS sequence"/>
</dbReference>
<dbReference type="InterPro" id="IPR010610">
    <property type="entry name" value="EryCIII-like_C"/>
</dbReference>
<protein>
    <submittedName>
        <fullName evidence="2">Glycosyltransferase</fullName>
    </submittedName>
</protein>
<dbReference type="Pfam" id="PF06722">
    <property type="entry name" value="EryCIII-like_C"/>
    <property type="match status" value="1"/>
</dbReference>
<dbReference type="PANTHER" id="PTHR48050">
    <property type="entry name" value="STEROL 3-BETA-GLUCOSYLTRANSFERASE"/>
    <property type="match status" value="1"/>
</dbReference>
<comment type="caution">
    <text evidence="2">The sequence shown here is derived from an EMBL/GenBank/DDBJ whole genome shotgun (WGS) entry which is preliminary data.</text>
</comment>
<keyword evidence="3" id="KW-1185">Reference proteome</keyword>
<name>A0ABP7ISF4_9ACTN</name>
<proteinExistence type="predicted"/>
<dbReference type="Gene3D" id="3.40.50.2000">
    <property type="entry name" value="Glycogen Phosphorylase B"/>
    <property type="match status" value="2"/>
</dbReference>
<dbReference type="InterPro" id="IPR002213">
    <property type="entry name" value="UDP_glucos_trans"/>
</dbReference>
<feature type="domain" description="Erythromycin biosynthesis protein CIII-like C-terminal" evidence="1">
    <location>
        <begin position="212"/>
        <end position="338"/>
    </location>
</feature>
<reference evidence="3" key="1">
    <citation type="journal article" date="2019" name="Int. J. Syst. Evol. Microbiol.">
        <title>The Global Catalogue of Microorganisms (GCM) 10K type strain sequencing project: providing services to taxonomists for standard genome sequencing and annotation.</title>
        <authorList>
            <consortium name="The Broad Institute Genomics Platform"/>
            <consortium name="The Broad Institute Genome Sequencing Center for Infectious Disease"/>
            <person name="Wu L."/>
            <person name="Ma J."/>
        </authorList>
    </citation>
    <scope>NUCLEOTIDE SEQUENCE [LARGE SCALE GENOMIC DNA]</scope>
    <source>
        <strain evidence="3">JCM 16953</strain>
    </source>
</reference>
<accession>A0ABP7ISF4</accession>
<gene>
    <name evidence="2" type="ORF">GCM10022242_28880</name>
</gene>
<sequence length="364" mass="38528">MSDFLFVTWDGGGNVPPAAGIATELAARGHTVRFIGHEGNRRQLPGTDFTAYTRARPFASVEKNSLLAHIKMFGDRGMGADVLAELDRRPADLVVVDCMAFGVIHAIERAGIRYVLLEHLYDEYFSAKWLKGPIGLGVRAQRLAPQRGLDAAALRLVASAPELDPAGRRDRPANMVHTGPVVTGTPANPSEPTILVSLSTYNFPGQAAALQRVIDAVAGLDARVVVTTGPAIDGSALRPSSNTEIHDWVRHGELMPEVSLVVGHGGHATTMSALAHDIPLLILPMHPMLDQPMVGRSIAEAGAGRMAKKTAPSGQLRPLIEELLDDGPHRSAAAALGAAIRGARGAATAADRLEAVVRDEVPQS</sequence>
<dbReference type="EMBL" id="BAABAH010000011">
    <property type="protein sequence ID" value="GAA3825802.1"/>
    <property type="molecule type" value="Genomic_DNA"/>
</dbReference>